<evidence type="ECO:0000313" key="1">
    <source>
        <dbReference type="EMBL" id="KAJ3648451.1"/>
    </source>
</evidence>
<dbReference type="Proteomes" id="UP001168821">
    <property type="component" value="Unassembled WGS sequence"/>
</dbReference>
<dbReference type="AlphaFoldDB" id="A0AA38I312"/>
<evidence type="ECO:0000313" key="2">
    <source>
        <dbReference type="Proteomes" id="UP001168821"/>
    </source>
</evidence>
<dbReference type="EMBL" id="JALNTZ010000006">
    <property type="protein sequence ID" value="KAJ3648451.1"/>
    <property type="molecule type" value="Genomic_DNA"/>
</dbReference>
<reference evidence="1" key="1">
    <citation type="journal article" date="2023" name="G3 (Bethesda)">
        <title>Whole genome assemblies of Zophobas morio and Tenebrio molitor.</title>
        <authorList>
            <person name="Kaur S."/>
            <person name="Stinson S.A."/>
            <person name="diCenzo G.C."/>
        </authorList>
    </citation>
    <scope>NUCLEOTIDE SEQUENCE</scope>
    <source>
        <strain evidence="1">QUZm001</strain>
    </source>
</reference>
<proteinExistence type="predicted"/>
<name>A0AA38I312_9CUCU</name>
<comment type="caution">
    <text evidence="1">The sequence shown here is derived from an EMBL/GenBank/DDBJ whole genome shotgun (WGS) entry which is preliminary data.</text>
</comment>
<gene>
    <name evidence="1" type="ORF">Zmor_020254</name>
</gene>
<keyword evidence="2" id="KW-1185">Reference proteome</keyword>
<accession>A0AA38I312</accession>
<organism evidence="1 2">
    <name type="scientific">Zophobas morio</name>
    <dbReference type="NCBI Taxonomy" id="2755281"/>
    <lineage>
        <taxon>Eukaryota</taxon>
        <taxon>Metazoa</taxon>
        <taxon>Ecdysozoa</taxon>
        <taxon>Arthropoda</taxon>
        <taxon>Hexapoda</taxon>
        <taxon>Insecta</taxon>
        <taxon>Pterygota</taxon>
        <taxon>Neoptera</taxon>
        <taxon>Endopterygota</taxon>
        <taxon>Coleoptera</taxon>
        <taxon>Polyphaga</taxon>
        <taxon>Cucujiformia</taxon>
        <taxon>Tenebrionidae</taxon>
        <taxon>Zophobas</taxon>
    </lineage>
</organism>
<sequence>MINPRSLSYMSILISLGPSNKLEFDSVEGINDLIIESDNWSSVTDNFAKQEVVVGDTEITKCRIKQVTRNRRLTVTQFIHAQRINVDALYRQGWASL</sequence>
<protein>
    <submittedName>
        <fullName evidence="1">Uncharacterized protein</fullName>
    </submittedName>
</protein>